<keyword evidence="1" id="KW-0472">Membrane</keyword>
<dbReference type="Proteomes" id="UP000247476">
    <property type="component" value="Unassembled WGS sequence"/>
</dbReference>
<evidence type="ECO:0000313" key="2">
    <source>
        <dbReference type="EMBL" id="PYI52221.1"/>
    </source>
</evidence>
<protein>
    <submittedName>
        <fullName evidence="2">DUF4321 domain-containing protein</fullName>
    </submittedName>
</protein>
<comment type="caution">
    <text evidence="2">The sequence shown here is derived from an EMBL/GenBank/DDBJ whole genome shotgun (WGS) entry which is preliminary data.</text>
</comment>
<keyword evidence="1" id="KW-1133">Transmembrane helix</keyword>
<evidence type="ECO:0000313" key="3">
    <source>
        <dbReference type="Proteomes" id="UP000247476"/>
    </source>
</evidence>
<keyword evidence="3" id="KW-1185">Reference proteome</keyword>
<gene>
    <name evidence="2" type="ORF">DLM86_22390</name>
</gene>
<accession>A0A2V5JZL1</accession>
<proteinExistence type="predicted"/>
<name>A0A2V5JZL1_9BACL</name>
<dbReference type="RefSeq" id="WP_110842293.1">
    <property type="nucleotide sequence ID" value="NZ_QJVJ01000010.1"/>
</dbReference>
<dbReference type="AlphaFoldDB" id="A0A2V5JZL1"/>
<feature type="transmembrane region" description="Helical" evidence="1">
    <location>
        <begin position="58"/>
        <end position="77"/>
    </location>
</feature>
<dbReference type="Pfam" id="PF14209">
    <property type="entry name" value="DUF4321"/>
    <property type="match status" value="1"/>
</dbReference>
<dbReference type="InterPro" id="IPR025470">
    <property type="entry name" value="DUF4321"/>
</dbReference>
<reference evidence="2 3" key="1">
    <citation type="submission" date="2018-05" db="EMBL/GenBank/DDBJ databases">
        <title>Paenibacillus flagellatus sp. nov., isolated from selenium mineral soil.</title>
        <authorList>
            <person name="Dai X."/>
        </authorList>
    </citation>
    <scope>NUCLEOTIDE SEQUENCE [LARGE SCALE GENOMIC DNA]</scope>
    <source>
        <strain evidence="2 3">DXL2</strain>
    </source>
</reference>
<evidence type="ECO:0000256" key="1">
    <source>
        <dbReference type="SAM" id="Phobius"/>
    </source>
</evidence>
<dbReference type="OrthoDB" id="2974387at2"/>
<keyword evidence="1" id="KW-0812">Transmembrane</keyword>
<sequence length="80" mass="8927">MKKNAFTLVLFLLLGLLAGAIVAQLLEPVSWLGFLTKSAEIKWQPKADLSVVKYDLDILVKLNVISLLGIAAAIWMYRRL</sequence>
<dbReference type="EMBL" id="QJVJ01000010">
    <property type="protein sequence ID" value="PYI52221.1"/>
    <property type="molecule type" value="Genomic_DNA"/>
</dbReference>
<organism evidence="2 3">
    <name type="scientific">Paenibacillus flagellatus</name>
    <dbReference type="NCBI Taxonomy" id="2211139"/>
    <lineage>
        <taxon>Bacteria</taxon>
        <taxon>Bacillati</taxon>
        <taxon>Bacillota</taxon>
        <taxon>Bacilli</taxon>
        <taxon>Bacillales</taxon>
        <taxon>Paenibacillaceae</taxon>
        <taxon>Paenibacillus</taxon>
    </lineage>
</organism>